<dbReference type="AlphaFoldDB" id="I4BLL2"/>
<dbReference type="OrthoDB" id="4712176at2"/>
<gene>
    <name evidence="1" type="ordered locus">Mycch_3429</name>
</gene>
<dbReference type="PATRIC" id="fig|710421.3.peg.3431"/>
<dbReference type="Proteomes" id="UP000006057">
    <property type="component" value="Chromosome"/>
</dbReference>
<dbReference type="STRING" id="710421.Mycch_3429"/>
<evidence type="ECO:0000313" key="2">
    <source>
        <dbReference type="Proteomes" id="UP000006057"/>
    </source>
</evidence>
<sequence>MTALLPRLRPPPGPVSGRWGFAVGDTIAGLVRAPRPVARVIRLLDNFGGLVISDQSVEFDGDAVDWSDVQSIETHSLVGYLLSGALSKQANRLPLPWFPGRRLLLDVASDTALTALVATVGNAAAAVLDVRIPAEVNYRGTLRNRTLTAGVLATVLLADPAVRAALVETARAHGVTVRRADDDALDAAERRVRWLKDR</sequence>
<dbReference type="eggNOG" id="ENOG5033FHW">
    <property type="taxonomic scope" value="Bacteria"/>
</dbReference>
<evidence type="ECO:0000313" key="1">
    <source>
        <dbReference type="EMBL" id="AFM18169.1"/>
    </source>
</evidence>
<dbReference type="KEGG" id="mcb:Mycch_3429"/>
<proteinExistence type="predicted"/>
<dbReference type="RefSeq" id="WP_014816645.1">
    <property type="nucleotide sequence ID" value="NC_018027.1"/>
</dbReference>
<dbReference type="EMBL" id="CP003053">
    <property type="protein sequence ID" value="AFM18169.1"/>
    <property type="molecule type" value="Genomic_DNA"/>
</dbReference>
<organism evidence="1 2">
    <name type="scientific">Mycolicibacterium chubuense (strain NBB4)</name>
    <name type="common">Mycobacterium chubuense</name>
    <dbReference type="NCBI Taxonomy" id="710421"/>
    <lineage>
        <taxon>Bacteria</taxon>
        <taxon>Bacillati</taxon>
        <taxon>Actinomycetota</taxon>
        <taxon>Actinomycetes</taxon>
        <taxon>Mycobacteriales</taxon>
        <taxon>Mycobacteriaceae</taxon>
        <taxon>Mycolicibacterium</taxon>
    </lineage>
</organism>
<accession>I4BLL2</accession>
<dbReference type="HOGENOM" id="CLU_1376821_0_0_11"/>
<keyword evidence="2" id="KW-1185">Reference proteome</keyword>
<protein>
    <submittedName>
        <fullName evidence="1">Uncharacterized protein</fullName>
    </submittedName>
</protein>
<name>I4BLL2_MYCCN</name>
<reference evidence="1 2" key="1">
    <citation type="submission" date="2012-06" db="EMBL/GenBank/DDBJ databases">
        <title>Complete sequence of chromosome of Mycobacterium chubuense NBB4.</title>
        <authorList>
            <consortium name="US DOE Joint Genome Institute"/>
            <person name="Lucas S."/>
            <person name="Han J."/>
            <person name="Lapidus A."/>
            <person name="Cheng J.-F."/>
            <person name="Goodwin L."/>
            <person name="Pitluck S."/>
            <person name="Peters L."/>
            <person name="Mikhailova N."/>
            <person name="Teshima H."/>
            <person name="Detter J.C."/>
            <person name="Han C."/>
            <person name="Tapia R."/>
            <person name="Land M."/>
            <person name="Hauser L."/>
            <person name="Kyrpides N."/>
            <person name="Ivanova N."/>
            <person name="Pagani I."/>
            <person name="Mattes T."/>
            <person name="Holmes A."/>
            <person name="Rutledge P."/>
            <person name="Paulsen I."/>
            <person name="Coleman N."/>
            <person name="Woyke T."/>
        </authorList>
    </citation>
    <scope>NUCLEOTIDE SEQUENCE [LARGE SCALE GENOMIC DNA]</scope>
    <source>
        <strain evidence="1 2">NBB4</strain>
    </source>
</reference>